<proteinExistence type="predicted"/>
<organism evidence="1 2">
    <name type="scientific">Aspergillus hiratsukae</name>
    <dbReference type="NCBI Taxonomy" id="1194566"/>
    <lineage>
        <taxon>Eukaryota</taxon>
        <taxon>Fungi</taxon>
        <taxon>Dikarya</taxon>
        <taxon>Ascomycota</taxon>
        <taxon>Pezizomycotina</taxon>
        <taxon>Eurotiomycetes</taxon>
        <taxon>Eurotiomycetidae</taxon>
        <taxon>Eurotiales</taxon>
        <taxon>Aspergillaceae</taxon>
        <taxon>Aspergillus</taxon>
        <taxon>Aspergillus subgen. Fumigati</taxon>
    </lineage>
</organism>
<evidence type="ECO:0000313" key="2">
    <source>
        <dbReference type="Proteomes" id="UP000630445"/>
    </source>
</evidence>
<dbReference type="AlphaFoldDB" id="A0A8H6P449"/>
<gene>
    <name evidence="1" type="ORF">CNMCM5793_006065</name>
</gene>
<sequence length="184" mass="21350">MVMQMQGAAEEFAKQIVHNIIREHEEQYCRFRNEYLRRPSTSLFVKKWFQVLEFSMAGNALWSIHALQYHLDVRNPYICPAEISSVFKELQVMRSKLDNTKRSIEIYQYRPNLKLIKAGASATDPAYKVLEALDDTYITSMPSKGFRHHLIDALQTWFNVPERSLALISGVTSLLHEASLMWGP</sequence>
<protein>
    <submittedName>
        <fullName evidence="1">Uncharacterized protein</fullName>
    </submittedName>
</protein>
<dbReference type="EMBL" id="JACBAD010002092">
    <property type="protein sequence ID" value="KAF7117316.1"/>
    <property type="molecule type" value="Genomic_DNA"/>
</dbReference>
<dbReference type="SUPFAM" id="SSF48576">
    <property type="entry name" value="Terpenoid synthases"/>
    <property type="match status" value="1"/>
</dbReference>
<keyword evidence="2" id="KW-1185">Reference proteome</keyword>
<comment type="caution">
    <text evidence="1">The sequence shown here is derived from an EMBL/GenBank/DDBJ whole genome shotgun (WGS) entry which is preliminary data.</text>
</comment>
<reference evidence="1" key="1">
    <citation type="submission" date="2020-06" db="EMBL/GenBank/DDBJ databases">
        <title>Draft genome sequences of strains closely related to Aspergillus parafelis and Aspergillus hiratsukae.</title>
        <authorList>
            <person name="Dos Santos R.A.C."/>
            <person name="Rivero-Menendez O."/>
            <person name="Steenwyk J.L."/>
            <person name="Mead M.E."/>
            <person name="Goldman G.H."/>
            <person name="Alastruey-Izquierdo A."/>
            <person name="Rokas A."/>
        </authorList>
    </citation>
    <scope>NUCLEOTIDE SEQUENCE</scope>
    <source>
        <strain evidence="1">CNM-CM5793</strain>
    </source>
</reference>
<dbReference type="Proteomes" id="UP000630445">
    <property type="component" value="Unassembled WGS sequence"/>
</dbReference>
<name>A0A8H6P449_9EURO</name>
<dbReference type="InterPro" id="IPR008949">
    <property type="entry name" value="Isoprenoid_synthase_dom_sf"/>
</dbReference>
<accession>A0A8H6P449</accession>
<evidence type="ECO:0000313" key="1">
    <source>
        <dbReference type="EMBL" id="KAF7117316.1"/>
    </source>
</evidence>
<dbReference type="Gene3D" id="1.10.600.10">
    <property type="entry name" value="Farnesyl Diphosphate Synthase"/>
    <property type="match status" value="1"/>
</dbReference>
<dbReference type="OrthoDB" id="6921389at2759"/>